<protein>
    <submittedName>
        <fullName evidence="6">TetR/AcrR family transcriptional regulator</fullName>
    </submittedName>
</protein>
<dbReference type="Proteomes" id="UP001612741">
    <property type="component" value="Unassembled WGS sequence"/>
</dbReference>
<keyword evidence="2 4" id="KW-0238">DNA-binding</keyword>
<accession>A0ABW7Z4L5</accession>
<dbReference type="InterPro" id="IPR054156">
    <property type="entry name" value="YxaF_TetR_C"/>
</dbReference>
<dbReference type="InterPro" id="IPR036271">
    <property type="entry name" value="Tet_transcr_reg_TetR-rel_C_sf"/>
</dbReference>
<dbReference type="PRINTS" id="PR00455">
    <property type="entry name" value="HTHTETR"/>
</dbReference>
<sequence>MGRQSDARDRLLDAACRLIHSRGYSAIGVAEICAEAGVRKGSFYHFFASKQALTLEVIDAHWSAQRASWSAVLGGGDPVHDRLERLFRTQAEAQRAAKQDTGAVNGCLLANLALELSNQDETVRARLAQVFDEQVELVRTAIGGSRETARAMVAQLEGMVLFAKLGNDPALLDGVWEQARRLLSA</sequence>
<evidence type="ECO:0000256" key="1">
    <source>
        <dbReference type="ARBA" id="ARBA00023015"/>
    </source>
</evidence>
<proteinExistence type="predicted"/>
<name>A0ABW7Z4L5_9ACTN</name>
<dbReference type="Pfam" id="PF00440">
    <property type="entry name" value="TetR_N"/>
    <property type="match status" value="1"/>
</dbReference>
<dbReference type="RefSeq" id="WP_397088324.1">
    <property type="nucleotide sequence ID" value="NZ_JBITGY010000010.1"/>
</dbReference>
<evidence type="ECO:0000259" key="5">
    <source>
        <dbReference type="PROSITE" id="PS50977"/>
    </source>
</evidence>
<keyword evidence="1" id="KW-0805">Transcription regulation</keyword>
<dbReference type="Gene3D" id="1.10.357.10">
    <property type="entry name" value="Tetracycline Repressor, domain 2"/>
    <property type="match status" value="1"/>
</dbReference>
<feature type="DNA-binding region" description="H-T-H motif" evidence="4">
    <location>
        <begin position="28"/>
        <end position="47"/>
    </location>
</feature>
<dbReference type="Pfam" id="PF21993">
    <property type="entry name" value="TetR_C_13_2"/>
    <property type="match status" value="1"/>
</dbReference>
<dbReference type="PANTHER" id="PTHR47506:SF1">
    <property type="entry name" value="HTH-TYPE TRANSCRIPTIONAL REGULATOR YJDC"/>
    <property type="match status" value="1"/>
</dbReference>
<dbReference type="SUPFAM" id="SSF48498">
    <property type="entry name" value="Tetracyclin repressor-like, C-terminal domain"/>
    <property type="match status" value="1"/>
</dbReference>
<dbReference type="InterPro" id="IPR001647">
    <property type="entry name" value="HTH_TetR"/>
</dbReference>
<evidence type="ECO:0000313" key="7">
    <source>
        <dbReference type="Proteomes" id="UP001612741"/>
    </source>
</evidence>
<keyword evidence="3" id="KW-0804">Transcription</keyword>
<dbReference type="PROSITE" id="PS50977">
    <property type="entry name" value="HTH_TETR_2"/>
    <property type="match status" value="1"/>
</dbReference>
<dbReference type="PANTHER" id="PTHR47506">
    <property type="entry name" value="TRANSCRIPTIONAL REGULATORY PROTEIN"/>
    <property type="match status" value="1"/>
</dbReference>
<gene>
    <name evidence="6" type="ORF">ACIBG2_35800</name>
</gene>
<evidence type="ECO:0000313" key="6">
    <source>
        <dbReference type="EMBL" id="MFI6502790.1"/>
    </source>
</evidence>
<dbReference type="InterPro" id="IPR009057">
    <property type="entry name" value="Homeodomain-like_sf"/>
</dbReference>
<evidence type="ECO:0000256" key="2">
    <source>
        <dbReference type="ARBA" id="ARBA00023125"/>
    </source>
</evidence>
<evidence type="ECO:0000256" key="3">
    <source>
        <dbReference type="ARBA" id="ARBA00023163"/>
    </source>
</evidence>
<organism evidence="6 7">
    <name type="scientific">Nonomuraea typhae</name>
    <dbReference type="NCBI Taxonomy" id="2603600"/>
    <lineage>
        <taxon>Bacteria</taxon>
        <taxon>Bacillati</taxon>
        <taxon>Actinomycetota</taxon>
        <taxon>Actinomycetes</taxon>
        <taxon>Streptosporangiales</taxon>
        <taxon>Streptosporangiaceae</taxon>
        <taxon>Nonomuraea</taxon>
    </lineage>
</organism>
<keyword evidence="7" id="KW-1185">Reference proteome</keyword>
<comment type="caution">
    <text evidence="6">The sequence shown here is derived from an EMBL/GenBank/DDBJ whole genome shotgun (WGS) entry which is preliminary data.</text>
</comment>
<reference evidence="6 7" key="1">
    <citation type="submission" date="2024-10" db="EMBL/GenBank/DDBJ databases">
        <title>The Natural Products Discovery Center: Release of the First 8490 Sequenced Strains for Exploring Actinobacteria Biosynthetic Diversity.</title>
        <authorList>
            <person name="Kalkreuter E."/>
            <person name="Kautsar S.A."/>
            <person name="Yang D."/>
            <person name="Bader C.D."/>
            <person name="Teijaro C.N."/>
            <person name="Fluegel L."/>
            <person name="Davis C.M."/>
            <person name="Simpson J.R."/>
            <person name="Lauterbach L."/>
            <person name="Steele A.D."/>
            <person name="Gui C."/>
            <person name="Meng S."/>
            <person name="Li G."/>
            <person name="Viehrig K."/>
            <person name="Ye F."/>
            <person name="Su P."/>
            <person name="Kiefer A.F."/>
            <person name="Nichols A."/>
            <person name="Cepeda A.J."/>
            <person name="Yan W."/>
            <person name="Fan B."/>
            <person name="Jiang Y."/>
            <person name="Adhikari A."/>
            <person name="Zheng C.-J."/>
            <person name="Schuster L."/>
            <person name="Cowan T.M."/>
            <person name="Smanski M.J."/>
            <person name="Chevrette M.G."/>
            <person name="De Carvalho L.P.S."/>
            <person name="Shen B."/>
        </authorList>
    </citation>
    <scope>NUCLEOTIDE SEQUENCE [LARGE SCALE GENOMIC DNA]</scope>
    <source>
        <strain evidence="6 7">NPDC050545</strain>
    </source>
</reference>
<dbReference type="SUPFAM" id="SSF46689">
    <property type="entry name" value="Homeodomain-like"/>
    <property type="match status" value="1"/>
</dbReference>
<feature type="domain" description="HTH tetR-type" evidence="5">
    <location>
        <begin position="5"/>
        <end position="65"/>
    </location>
</feature>
<dbReference type="EMBL" id="JBITGY010000010">
    <property type="protein sequence ID" value="MFI6502790.1"/>
    <property type="molecule type" value="Genomic_DNA"/>
</dbReference>
<evidence type="ECO:0000256" key="4">
    <source>
        <dbReference type="PROSITE-ProRule" id="PRU00335"/>
    </source>
</evidence>